<reference evidence="2" key="1">
    <citation type="submission" date="2012-08" db="EMBL/GenBank/DDBJ databases">
        <title>Genome analysis of Colletotrichum orbiculare and Colletotrichum fructicola.</title>
        <authorList>
            <person name="Gan P.H.P."/>
            <person name="Ikeda K."/>
            <person name="Irieda H."/>
            <person name="Narusaka M."/>
            <person name="O'Connell R.J."/>
            <person name="Narusaka Y."/>
            <person name="Takano Y."/>
            <person name="Kubo Y."/>
            <person name="Shirasu K."/>
        </authorList>
    </citation>
    <scope>NUCLEOTIDE SEQUENCE</scope>
    <source>
        <strain evidence="2">Nara gc5</strain>
    </source>
</reference>
<name>L2GFS7_COLFN</name>
<feature type="compositionally biased region" description="Acidic residues" evidence="1">
    <location>
        <begin position="69"/>
        <end position="80"/>
    </location>
</feature>
<feature type="region of interest" description="Disordered" evidence="1">
    <location>
        <begin position="55"/>
        <end position="125"/>
    </location>
</feature>
<protein>
    <submittedName>
        <fullName evidence="2">Ribosomal RNA-processing protein 12</fullName>
    </submittedName>
</protein>
<sequence length="125" mass="13084">MRKPARSKAKMDLDGKLILGKDSDDEMEVDGGAGEGSGVNAYVAALKGKDVARKGRGGKLKFSNKRGQDDEDMEDMDEGDAAAVKAQVDRNRGGAGGRPFRGGRGGRGGGARGGRGSFTWRLNGR</sequence>
<dbReference type="AlphaFoldDB" id="L2GFS7"/>
<dbReference type="HOGENOM" id="CLU_1992466_0_0_1"/>
<feature type="compositionally biased region" description="Gly residues" evidence="1">
    <location>
        <begin position="93"/>
        <end position="116"/>
    </location>
</feature>
<dbReference type="STRING" id="1213859.L2GFS7"/>
<evidence type="ECO:0000313" key="2">
    <source>
        <dbReference type="EMBL" id="ELA37131.1"/>
    </source>
</evidence>
<proteinExistence type="predicted"/>
<organism evidence="2">
    <name type="scientific">Colletotrichum fructicola (strain Nara gc5)</name>
    <name type="common">Anthracnose fungus</name>
    <name type="synonym">Colletotrichum gloeosporioides (strain Nara gc5)</name>
    <dbReference type="NCBI Taxonomy" id="1213859"/>
    <lineage>
        <taxon>Eukaryota</taxon>
        <taxon>Fungi</taxon>
        <taxon>Dikarya</taxon>
        <taxon>Ascomycota</taxon>
        <taxon>Pezizomycotina</taxon>
        <taxon>Sordariomycetes</taxon>
        <taxon>Hypocreomycetidae</taxon>
        <taxon>Glomerellales</taxon>
        <taxon>Glomerellaceae</taxon>
        <taxon>Colletotrichum</taxon>
        <taxon>Colletotrichum gloeosporioides species complex</taxon>
    </lineage>
</organism>
<dbReference type="EMBL" id="KB020492">
    <property type="protein sequence ID" value="ELA37131.1"/>
    <property type="molecule type" value="Genomic_DNA"/>
</dbReference>
<feature type="compositionally biased region" description="Basic residues" evidence="1">
    <location>
        <begin position="55"/>
        <end position="64"/>
    </location>
</feature>
<accession>L2GFS7</accession>
<evidence type="ECO:0000256" key="1">
    <source>
        <dbReference type="SAM" id="MobiDB-lite"/>
    </source>
</evidence>
<gene>
    <name evidence="2" type="ORF">CGGC5_318</name>
</gene>